<evidence type="ECO:0000313" key="2">
    <source>
        <dbReference type="Proteomes" id="UP000676409"/>
    </source>
</evidence>
<dbReference type="AlphaFoldDB" id="A0A975IX18"/>
<keyword evidence="2" id="KW-1185">Reference proteome</keyword>
<sequence>MLALAPAGHAAAQAAFSATLQSDYQYRGISLSEGRPTLSLNLAYDHSSGAYAGASAIAVDAAHDGVEMLGFTAYAGYSHRLAQGLSWEVGASNTNATDYDAVKYTVNYTELYAGLSSERVSARIYYSPDYLGESRSSLYLDLNGSVSPAPHWRVFGHAGVLTPLSGSPWGGGRRELYDLRAGVAAQVKSCEFSLAYTAASPHIYAEPFRRERSALVASASYFF</sequence>
<accession>A0A975IX18</accession>
<dbReference type="RefSeq" id="WP_211940534.1">
    <property type="nucleotide sequence ID" value="NZ_CP073078.1"/>
</dbReference>
<reference evidence="1" key="1">
    <citation type="submission" date="2021-04" db="EMBL/GenBank/DDBJ databases">
        <title>The complete genome sequence of Caulobacter sp. S6.</title>
        <authorList>
            <person name="Tang Y."/>
            <person name="Ouyang W."/>
            <person name="Liu Q."/>
            <person name="Huang B."/>
            <person name="Guo Z."/>
            <person name="Lei P."/>
        </authorList>
    </citation>
    <scope>NUCLEOTIDE SEQUENCE</scope>
    <source>
        <strain evidence="1">S6</strain>
    </source>
</reference>
<dbReference type="NCBIfam" id="TIGR02001">
    <property type="entry name" value="gcw_chp"/>
    <property type="match status" value="1"/>
</dbReference>
<proteinExistence type="predicted"/>
<name>A0A975IX18_9CAUL</name>
<dbReference type="InterPro" id="IPR010239">
    <property type="entry name" value="CHP02001"/>
</dbReference>
<dbReference type="Proteomes" id="UP000676409">
    <property type="component" value="Chromosome"/>
</dbReference>
<organism evidence="1 2">
    <name type="scientific">Phenylobacterium montanum</name>
    <dbReference type="NCBI Taxonomy" id="2823693"/>
    <lineage>
        <taxon>Bacteria</taxon>
        <taxon>Pseudomonadati</taxon>
        <taxon>Pseudomonadota</taxon>
        <taxon>Alphaproteobacteria</taxon>
        <taxon>Caulobacterales</taxon>
        <taxon>Caulobacteraceae</taxon>
        <taxon>Phenylobacterium</taxon>
    </lineage>
</organism>
<gene>
    <name evidence="1" type="ORF">KCG34_11770</name>
</gene>
<dbReference type="KEGG" id="caul:KCG34_11770"/>
<dbReference type="Pfam" id="PF09694">
    <property type="entry name" value="Gcw_chp"/>
    <property type="match status" value="1"/>
</dbReference>
<dbReference type="EMBL" id="CP073078">
    <property type="protein sequence ID" value="QUD90483.1"/>
    <property type="molecule type" value="Genomic_DNA"/>
</dbReference>
<protein>
    <submittedName>
        <fullName evidence="1">TorF family putative porin</fullName>
    </submittedName>
</protein>
<evidence type="ECO:0000313" key="1">
    <source>
        <dbReference type="EMBL" id="QUD90483.1"/>
    </source>
</evidence>